<dbReference type="EMBL" id="CCAG010006790">
    <property type="status" value="NOT_ANNOTATED_CDS"/>
    <property type="molecule type" value="Genomic_DNA"/>
</dbReference>
<dbReference type="Proteomes" id="UP000092444">
    <property type="component" value="Unassembled WGS sequence"/>
</dbReference>
<keyword evidence="7" id="KW-0906">Nuclear pore complex</keyword>
<evidence type="ECO:0000256" key="8">
    <source>
        <dbReference type="ARBA" id="ARBA00023242"/>
    </source>
</evidence>
<protein>
    <recommendedName>
        <fullName evidence="10">mRNA export factor GLE1</fullName>
    </recommendedName>
    <alternativeName>
        <fullName evidence="12">GLE1 RNA export mediator</fullName>
    </alternativeName>
    <alternativeName>
        <fullName evidence="11">Nucleoporin GLE1</fullName>
    </alternativeName>
</protein>
<dbReference type="STRING" id="37546.A0A240SWX8"/>
<dbReference type="GO" id="GO:0015031">
    <property type="term" value="P:protein transport"/>
    <property type="evidence" value="ECO:0007669"/>
    <property type="project" value="UniProtKB-KW"/>
</dbReference>
<feature type="compositionally biased region" description="Polar residues" evidence="14">
    <location>
        <begin position="361"/>
        <end position="381"/>
    </location>
</feature>
<evidence type="ECO:0000256" key="11">
    <source>
        <dbReference type="ARBA" id="ARBA00029983"/>
    </source>
</evidence>
<reference evidence="15" key="1">
    <citation type="submission" date="2020-05" db="UniProtKB">
        <authorList>
            <consortium name="EnsemblMetazoa"/>
        </authorList>
    </citation>
    <scope>IDENTIFICATION</scope>
    <source>
        <strain evidence="15">Yale</strain>
    </source>
</reference>
<comment type="similarity">
    <text evidence="2">Belongs to the GLE1 family.</text>
</comment>
<dbReference type="GO" id="GO:0005737">
    <property type="term" value="C:cytoplasm"/>
    <property type="evidence" value="ECO:0007669"/>
    <property type="project" value="TreeGrafter"/>
</dbReference>
<sequence length="680" mass="78629">MDNNLGIKFADIINGIDQGHLSTIRHAAEISHFISERTIGADKGTNEEDSESNANEKNDVNKYDKNELNKRKMRAPTNDAEAISISNSLQVLEPNTMYSNITNFAFKCCQNLDFKTIKSSIMLREAEAQRKRSVRREILEMQERHTSLIRQQLEPLQQQNLEEHRKWLEKKRRGDSQILQMAEQQSSKELQEHERQLETLRKQTQRQLQLISFQGISQYQLSFRSKYENIAQLLMSLDKQALLSCAEYNRKLRELTQMFEQLIGRIKSGDCGPIELKTAENLCKSLEALESSIIEACRQEQNKQTEQKQREQEQQQLQKDEENKAFAISQNAKREELVKLEQQPQIQQQQTQEPSQEPKQSNTNITESSVTSADQPNSSPNKFVRSGRLEFYAKINNFYLEKVEKVKVLQSDESMKKYRSDCQKSINIPVNSISAVNQQHIRDKFDKLFSFIMAQSNLGYDYCLLLMAKKFVGQGETTVSSNPNAAFPIASVIVSLWKQIPEFGQLFLAYIYKESPFLVPLFVPQKKGQSWEEYAKTLGYRFTEGQMEQQDMFLKRQAGIARLYAAVMVTSGRKQDGPSHPYSLDNAWRWLTNFVDLDPFPDICATLMMEILQIVGNDLWLTYGKQFVKLLVYIQYNYFPKLTAMEKDGGPKARLELLLRKFLTEGKVSRPSGILPADFW</sequence>
<dbReference type="GO" id="GO:0000822">
    <property type="term" value="F:inositol hexakisphosphate binding"/>
    <property type="evidence" value="ECO:0007669"/>
    <property type="project" value="TreeGrafter"/>
</dbReference>
<feature type="coiled-coil region" evidence="13">
    <location>
        <begin position="294"/>
        <end position="330"/>
    </location>
</feature>
<feature type="coiled-coil region" evidence="13">
    <location>
        <begin position="183"/>
        <end position="210"/>
    </location>
</feature>
<keyword evidence="16" id="KW-1185">Reference proteome</keyword>
<evidence type="ECO:0000313" key="16">
    <source>
        <dbReference type="Proteomes" id="UP000092444"/>
    </source>
</evidence>
<evidence type="ECO:0000256" key="5">
    <source>
        <dbReference type="ARBA" id="ARBA00022927"/>
    </source>
</evidence>
<dbReference type="GO" id="GO:0016973">
    <property type="term" value="P:poly(A)+ mRNA export from nucleus"/>
    <property type="evidence" value="ECO:0007669"/>
    <property type="project" value="InterPro"/>
</dbReference>
<dbReference type="InterPro" id="IPR012476">
    <property type="entry name" value="GLE1"/>
</dbReference>
<proteinExistence type="inferred from homology"/>
<evidence type="ECO:0000256" key="4">
    <source>
        <dbReference type="ARBA" id="ARBA00022816"/>
    </source>
</evidence>
<dbReference type="InterPro" id="IPR038506">
    <property type="entry name" value="GLE1-like_sf"/>
</dbReference>
<evidence type="ECO:0000256" key="12">
    <source>
        <dbReference type="ARBA" id="ARBA00030897"/>
    </source>
</evidence>
<evidence type="ECO:0000256" key="13">
    <source>
        <dbReference type="SAM" id="Coils"/>
    </source>
</evidence>
<keyword evidence="3" id="KW-0813">Transport</keyword>
<dbReference type="Pfam" id="PF07817">
    <property type="entry name" value="GLE1"/>
    <property type="match status" value="1"/>
</dbReference>
<dbReference type="GO" id="GO:0031369">
    <property type="term" value="F:translation initiation factor binding"/>
    <property type="evidence" value="ECO:0007669"/>
    <property type="project" value="TreeGrafter"/>
</dbReference>
<feature type="compositionally biased region" description="Low complexity" evidence="14">
    <location>
        <begin position="341"/>
        <end position="360"/>
    </location>
</feature>
<organism evidence="15 16">
    <name type="scientific">Glossina morsitans morsitans</name>
    <name type="common">Savannah tsetse fly</name>
    <dbReference type="NCBI Taxonomy" id="37546"/>
    <lineage>
        <taxon>Eukaryota</taxon>
        <taxon>Metazoa</taxon>
        <taxon>Ecdysozoa</taxon>
        <taxon>Arthropoda</taxon>
        <taxon>Hexapoda</taxon>
        <taxon>Insecta</taxon>
        <taxon>Pterygota</taxon>
        <taxon>Neoptera</taxon>
        <taxon>Endopterygota</taxon>
        <taxon>Diptera</taxon>
        <taxon>Brachycera</taxon>
        <taxon>Muscomorpha</taxon>
        <taxon>Hippoboscoidea</taxon>
        <taxon>Glossinidae</taxon>
        <taxon>Glossina</taxon>
    </lineage>
</organism>
<keyword evidence="4" id="KW-0509">mRNA transport</keyword>
<comment type="subcellular location">
    <subcellularLocation>
        <location evidence="1">Nucleus</location>
        <location evidence="1">Nuclear pore complex</location>
    </subcellularLocation>
</comment>
<evidence type="ECO:0000256" key="6">
    <source>
        <dbReference type="ARBA" id="ARBA00023010"/>
    </source>
</evidence>
<evidence type="ECO:0000256" key="3">
    <source>
        <dbReference type="ARBA" id="ARBA00022448"/>
    </source>
</evidence>
<dbReference type="GO" id="GO:0044614">
    <property type="term" value="C:nuclear pore cytoplasmic filaments"/>
    <property type="evidence" value="ECO:0007669"/>
    <property type="project" value="TreeGrafter"/>
</dbReference>
<evidence type="ECO:0000313" key="15">
    <source>
        <dbReference type="EnsemblMetazoa" id="GMOY013262-PA"/>
    </source>
</evidence>
<evidence type="ECO:0000256" key="7">
    <source>
        <dbReference type="ARBA" id="ARBA00023132"/>
    </source>
</evidence>
<dbReference type="AlphaFoldDB" id="A0A240SWX8"/>
<evidence type="ECO:0000256" key="2">
    <source>
        <dbReference type="ARBA" id="ARBA00011056"/>
    </source>
</evidence>
<name>A0A240SWX8_GLOMM</name>
<keyword evidence="8" id="KW-0539">Nucleus</keyword>
<dbReference type="EnsemblMetazoa" id="GMOY013262-RA">
    <property type="protein sequence ID" value="GMOY013262-PA"/>
    <property type="gene ID" value="GMOY013262"/>
</dbReference>
<evidence type="ECO:0000256" key="14">
    <source>
        <dbReference type="SAM" id="MobiDB-lite"/>
    </source>
</evidence>
<dbReference type="GO" id="GO:0005543">
    <property type="term" value="F:phospholipid binding"/>
    <property type="evidence" value="ECO:0007669"/>
    <property type="project" value="TreeGrafter"/>
</dbReference>
<accession>A0A240SWX8</accession>
<dbReference type="Gene3D" id="1.25.40.510">
    <property type="entry name" value="GLE1-like"/>
    <property type="match status" value="1"/>
</dbReference>
<evidence type="ECO:0000256" key="9">
    <source>
        <dbReference type="ARBA" id="ARBA00024680"/>
    </source>
</evidence>
<keyword evidence="5" id="KW-0653">Protein transport</keyword>
<feature type="compositionally biased region" description="Basic and acidic residues" evidence="14">
    <location>
        <begin position="54"/>
        <end position="70"/>
    </location>
</feature>
<keyword evidence="13" id="KW-0175">Coiled coil</keyword>
<feature type="region of interest" description="Disordered" evidence="14">
    <location>
        <begin position="39"/>
        <end position="72"/>
    </location>
</feature>
<feature type="region of interest" description="Disordered" evidence="14">
    <location>
        <begin position="339"/>
        <end position="383"/>
    </location>
</feature>
<dbReference type="PANTHER" id="PTHR12960">
    <property type="entry name" value="GLE-1-RELATED"/>
    <property type="match status" value="1"/>
</dbReference>
<comment type="function">
    <text evidence="9">Required for the export of mRNAs containing poly(A) tails from the nucleus into the cytoplasm. May be involved in the terminal step of the mRNA transport through the nuclear pore complex (NPC).</text>
</comment>
<dbReference type="PANTHER" id="PTHR12960:SF0">
    <property type="entry name" value="MRNA EXPORT FACTOR GLE1"/>
    <property type="match status" value="1"/>
</dbReference>
<evidence type="ECO:0000256" key="10">
    <source>
        <dbReference type="ARBA" id="ARBA00026227"/>
    </source>
</evidence>
<keyword evidence="6" id="KW-0811">Translocation</keyword>
<evidence type="ECO:0000256" key="1">
    <source>
        <dbReference type="ARBA" id="ARBA00004567"/>
    </source>
</evidence>